<dbReference type="SUPFAM" id="SSF53850">
    <property type="entry name" value="Periplasmic binding protein-like II"/>
    <property type="match status" value="1"/>
</dbReference>
<proteinExistence type="predicted"/>
<protein>
    <recommendedName>
        <fullName evidence="3">Solute-binding protein family 3/N-terminal domain-containing protein</fullName>
    </recommendedName>
</protein>
<sequence>MAAFVMPASLAKAISVDIAVNSDQRQKFQQMVGNTDCQTFDNYLHPSAYRLSLELLVICKALSYSQLDFQFKFLNTPNYARAIIEAEKGNVVMSATTIWQTDVDTNTFYLTDAVFPRGQFIKGLFTTPEYKQQIEHKLMGLPHSASKRLILHTLRGYHILSSRQWWHDWAMLEKLQLPAVNSSHDSALCRMIKAGRAQLFIGELVMVGPNQTTFPCDDVQLVPINGVKFTFPISRHFAISKSHPRGKTVFDALQKGLALLQQQGDIDLMLYPTEKIRKNIESRIDLYPD</sequence>
<name>W7QI92_9ALTE</name>
<evidence type="ECO:0000313" key="1">
    <source>
        <dbReference type="EMBL" id="EWH08637.1"/>
    </source>
</evidence>
<gene>
    <name evidence="1" type="ORF">DS2_16519</name>
</gene>
<dbReference type="eggNOG" id="COG0840">
    <property type="taxonomic scope" value="Bacteria"/>
</dbReference>
<dbReference type="Proteomes" id="UP000019276">
    <property type="component" value="Unassembled WGS sequence"/>
</dbReference>
<accession>W7QI92</accession>
<evidence type="ECO:0008006" key="3">
    <source>
        <dbReference type="Google" id="ProtNLM"/>
    </source>
</evidence>
<dbReference type="AlphaFoldDB" id="W7QI92"/>
<organism evidence="1 2">
    <name type="scientific">Catenovulum agarivorans DS-2</name>
    <dbReference type="NCBI Taxonomy" id="1328313"/>
    <lineage>
        <taxon>Bacteria</taxon>
        <taxon>Pseudomonadati</taxon>
        <taxon>Pseudomonadota</taxon>
        <taxon>Gammaproteobacteria</taxon>
        <taxon>Alteromonadales</taxon>
        <taxon>Alteromonadaceae</taxon>
        <taxon>Catenovulum</taxon>
    </lineage>
</organism>
<dbReference type="STRING" id="1328313.DS2_16519"/>
<reference evidence="1 2" key="1">
    <citation type="journal article" date="2014" name="Genome Announc.">
        <title>Draft Genome Sequence of the Agar-Degrading Bacterium Catenovulum sp. Strain DS-2, Isolated from Intestines of Haliotis diversicolor.</title>
        <authorList>
            <person name="Shan D."/>
            <person name="Li X."/>
            <person name="Gu Z."/>
            <person name="Wei G."/>
            <person name="Gao Z."/>
            <person name="Shao Z."/>
        </authorList>
    </citation>
    <scope>NUCLEOTIDE SEQUENCE [LARGE SCALE GENOMIC DNA]</scope>
    <source>
        <strain evidence="1 2">DS-2</strain>
    </source>
</reference>
<evidence type="ECO:0000313" key="2">
    <source>
        <dbReference type="Proteomes" id="UP000019276"/>
    </source>
</evidence>
<dbReference type="EMBL" id="ARZY01000041">
    <property type="protein sequence ID" value="EWH08637.1"/>
    <property type="molecule type" value="Genomic_DNA"/>
</dbReference>
<keyword evidence="2" id="KW-1185">Reference proteome</keyword>
<comment type="caution">
    <text evidence="1">The sequence shown here is derived from an EMBL/GenBank/DDBJ whole genome shotgun (WGS) entry which is preliminary data.</text>
</comment>